<dbReference type="EC" id="2.7.11.1" evidence="1"/>
<dbReference type="SUPFAM" id="SSF56112">
    <property type="entry name" value="Protein kinase-like (PK-like)"/>
    <property type="match status" value="1"/>
</dbReference>
<feature type="compositionally biased region" description="Low complexity" evidence="8">
    <location>
        <begin position="299"/>
        <end position="308"/>
    </location>
</feature>
<feature type="region of interest" description="Disordered" evidence="8">
    <location>
        <begin position="291"/>
        <end position="310"/>
    </location>
</feature>
<organism evidence="11 12">
    <name type="scientific">Mycolicibacterium porcinum</name>
    <dbReference type="NCBI Taxonomy" id="39693"/>
    <lineage>
        <taxon>Bacteria</taxon>
        <taxon>Bacillati</taxon>
        <taxon>Actinomycetota</taxon>
        <taxon>Actinomycetes</taxon>
        <taxon>Mycobacteriales</taxon>
        <taxon>Mycobacteriaceae</taxon>
        <taxon>Mycolicibacterium</taxon>
    </lineage>
</organism>
<dbReference type="InterPro" id="IPR000719">
    <property type="entry name" value="Prot_kinase_dom"/>
</dbReference>
<dbReference type="EMBL" id="JBDLOU010000032">
    <property type="protein sequence ID" value="MEX3739825.1"/>
    <property type="molecule type" value="Genomic_DNA"/>
</dbReference>
<sequence>MVENNPRVGDRFGKYELTALLGRGGMGEVYAAHDTDKGRTVALKILREQYAEDERFRTRFLRESHVVANLEEPHVVPIHDWGEIDGNLYIDMRLVRGQTLHDLLRTAPLSPHRAVSIVEQIAAALDAAHAQGLIHRDIKPQNIIVTDADFAYLLDFGIAQAQGDSSLTQSGMFIGSFGYMAPERFSGAPCSPAADIYSLACVLHEALTGNTPFPTNSYEQAIAAHLTTPPPRASTVRPGIPTSLDAVVARGMAKEPDERYGSAGAFARAARRALHTSPEEAIAASAETMAAPHFPPSSPTATTAPHYAGPSSRQTMMPLVAIGVTAALLLGAAGLVIGLLIPKSTAPSVNSNSAQTVVPSLPSATVAAPTVVKTVPAPAPTPTYTATAARDPEAKSFQQLRQIADEDHIVVSAEGADRWVPQLSSKRPGVVDEGVTWDNLLTLQEHLRLRDRYGAKLLWSGDWSTFDAPDFWVTIAPITYPTAAGALYWCSSQGFDSNHCYAKLISKTHAVSGSTAFN</sequence>
<evidence type="ECO:0000256" key="4">
    <source>
        <dbReference type="ARBA" id="ARBA00022741"/>
    </source>
</evidence>
<keyword evidence="12" id="KW-1185">Reference proteome</keyword>
<dbReference type="GO" id="GO:0004674">
    <property type="term" value="F:protein serine/threonine kinase activity"/>
    <property type="evidence" value="ECO:0007669"/>
    <property type="project" value="UniProtKB-EC"/>
</dbReference>
<evidence type="ECO:0000259" key="10">
    <source>
        <dbReference type="PROSITE" id="PS50011"/>
    </source>
</evidence>
<dbReference type="RefSeq" id="WP_368573351.1">
    <property type="nucleotide sequence ID" value="NZ_JBDLOU010000032.1"/>
</dbReference>
<dbReference type="InterPro" id="IPR008271">
    <property type="entry name" value="Ser/Thr_kinase_AS"/>
</dbReference>
<keyword evidence="3 11" id="KW-0808">Transferase</keyword>
<keyword evidence="5 11" id="KW-0418">Kinase</keyword>
<dbReference type="PROSITE" id="PS00108">
    <property type="entry name" value="PROTEIN_KINASE_ST"/>
    <property type="match status" value="1"/>
</dbReference>
<feature type="domain" description="Protein kinase" evidence="10">
    <location>
        <begin position="15"/>
        <end position="274"/>
    </location>
</feature>
<keyword evidence="9" id="KW-0812">Transmembrane</keyword>
<evidence type="ECO:0000256" key="7">
    <source>
        <dbReference type="PROSITE-ProRule" id="PRU10141"/>
    </source>
</evidence>
<dbReference type="PANTHER" id="PTHR43289:SF6">
    <property type="entry name" value="SERINE_THREONINE-PROTEIN KINASE NEKL-3"/>
    <property type="match status" value="1"/>
</dbReference>
<dbReference type="Gene3D" id="1.10.510.10">
    <property type="entry name" value="Transferase(Phosphotransferase) domain 1"/>
    <property type="match status" value="1"/>
</dbReference>
<dbReference type="PROSITE" id="PS00107">
    <property type="entry name" value="PROTEIN_KINASE_ATP"/>
    <property type="match status" value="1"/>
</dbReference>
<dbReference type="PANTHER" id="PTHR43289">
    <property type="entry name" value="MITOGEN-ACTIVATED PROTEIN KINASE KINASE KINASE 20-RELATED"/>
    <property type="match status" value="1"/>
</dbReference>
<reference evidence="11 12" key="1">
    <citation type="submission" date="2024-04" db="EMBL/GenBank/DDBJ databases">
        <title>Genomic Markers of Mycobacteria.</title>
        <authorList>
            <person name="Soliman M.S."/>
            <person name="Elkholy A."/>
            <person name="Soliman N.S."/>
            <person name="Abbas A."/>
            <person name="Khayrat S."/>
            <person name="Shawky S."/>
        </authorList>
    </citation>
    <scope>NUCLEOTIDE SEQUENCE [LARGE SCALE GENOMIC DNA]</scope>
    <source>
        <strain evidence="11 12">Egy-CU-AM5</strain>
    </source>
</reference>
<protein>
    <recommendedName>
        <fullName evidence="1">non-specific serine/threonine protein kinase</fullName>
        <ecNumber evidence="1">2.7.11.1</ecNumber>
    </recommendedName>
</protein>
<dbReference type="CDD" id="cd14014">
    <property type="entry name" value="STKc_PknB_like"/>
    <property type="match status" value="1"/>
</dbReference>
<evidence type="ECO:0000256" key="2">
    <source>
        <dbReference type="ARBA" id="ARBA00022527"/>
    </source>
</evidence>
<dbReference type="InterPro" id="IPR011009">
    <property type="entry name" value="Kinase-like_dom_sf"/>
</dbReference>
<keyword evidence="9" id="KW-1133">Transmembrane helix</keyword>
<accession>A0ABV3VGI0</accession>
<dbReference type="Proteomes" id="UP001558474">
    <property type="component" value="Unassembled WGS sequence"/>
</dbReference>
<keyword evidence="6 7" id="KW-0067">ATP-binding</keyword>
<evidence type="ECO:0000256" key="6">
    <source>
        <dbReference type="ARBA" id="ARBA00022840"/>
    </source>
</evidence>
<feature type="transmembrane region" description="Helical" evidence="9">
    <location>
        <begin position="319"/>
        <end position="341"/>
    </location>
</feature>
<dbReference type="Gene3D" id="3.30.200.20">
    <property type="entry name" value="Phosphorylase Kinase, domain 1"/>
    <property type="match status" value="1"/>
</dbReference>
<evidence type="ECO:0000256" key="3">
    <source>
        <dbReference type="ARBA" id="ARBA00022679"/>
    </source>
</evidence>
<comment type="caution">
    <text evidence="11">The sequence shown here is derived from an EMBL/GenBank/DDBJ whole genome shotgun (WGS) entry which is preliminary data.</text>
</comment>
<name>A0ABV3VGI0_9MYCO</name>
<dbReference type="PROSITE" id="PS50011">
    <property type="entry name" value="PROTEIN_KINASE_DOM"/>
    <property type="match status" value="1"/>
</dbReference>
<evidence type="ECO:0000313" key="12">
    <source>
        <dbReference type="Proteomes" id="UP001558474"/>
    </source>
</evidence>
<evidence type="ECO:0000313" key="11">
    <source>
        <dbReference type="EMBL" id="MEX3739825.1"/>
    </source>
</evidence>
<keyword evidence="9" id="KW-0472">Membrane</keyword>
<evidence type="ECO:0000256" key="9">
    <source>
        <dbReference type="SAM" id="Phobius"/>
    </source>
</evidence>
<keyword evidence="4 7" id="KW-0547">Nucleotide-binding</keyword>
<dbReference type="InterPro" id="IPR017441">
    <property type="entry name" value="Protein_kinase_ATP_BS"/>
</dbReference>
<gene>
    <name evidence="11" type="ORF">ABFW12_16480</name>
</gene>
<evidence type="ECO:0000256" key="1">
    <source>
        <dbReference type="ARBA" id="ARBA00012513"/>
    </source>
</evidence>
<evidence type="ECO:0000256" key="8">
    <source>
        <dbReference type="SAM" id="MobiDB-lite"/>
    </source>
</evidence>
<dbReference type="SMART" id="SM00220">
    <property type="entry name" value="S_TKc"/>
    <property type="match status" value="1"/>
</dbReference>
<proteinExistence type="predicted"/>
<evidence type="ECO:0000256" key="5">
    <source>
        <dbReference type="ARBA" id="ARBA00022777"/>
    </source>
</evidence>
<feature type="binding site" evidence="7">
    <location>
        <position position="44"/>
    </location>
    <ligand>
        <name>ATP</name>
        <dbReference type="ChEBI" id="CHEBI:30616"/>
    </ligand>
</feature>
<dbReference type="Pfam" id="PF00069">
    <property type="entry name" value="Pkinase"/>
    <property type="match status" value="1"/>
</dbReference>
<keyword evidence="2" id="KW-0723">Serine/threonine-protein kinase</keyword>